<evidence type="ECO:0000313" key="2">
    <source>
        <dbReference type="Proteomes" id="UP000041625"/>
    </source>
</evidence>
<keyword evidence="2" id="KW-1185">Reference proteome</keyword>
<sequence length="151" mass="17143">MKKVFLIAISIGFVVFFLVGRELHWFGSNNSESFPKLPDGPQFVPSTDFDGEWLGRRINTTGNNMCERTTITGTIREGKVTLRLAYNGTPLEGWVTESGDLRLYAKHRQWDYRFSANGSGNRFDGRWHLTNGPCKGTWFIEKLGDSFGVDE</sequence>
<name>A0AA86XL49_9VIBR</name>
<organism evidence="1 2">
    <name type="scientific">Vibrio coralliirubri</name>
    <dbReference type="NCBI Taxonomy" id="1516159"/>
    <lineage>
        <taxon>Bacteria</taxon>
        <taxon>Pseudomonadati</taxon>
        <taxon>Pseudomonadota</taxon>
        <taxon>Gammaproteobacteria</taxon>
        <taxon>Vibrionales</taxon>
        <taxon>Vibrionaceae</taxon>
        <taxon>Vibrio</taxon>
    </lineage>
</organism>
<reference evidence="1 2" key="1">
    <citation type="submission" date="2014-06" db="EMBL/GenBank/DDBJ databases">
        <authorList>
            <person name="Le Roux F."/>
        </authorList>
    </citation>
    <scope>NUCLEOTIDE SEQUENCE [LARGE SCALE GENOMIC DNA]</scope>
    <source>
        <strain evidence="1 2">J2-31</strain>
    </source>
</reference>
<proteinExistence type="predicted"/>
<evidence type="ECO:0000313" key="1">
    <source>
        <dbReference type="EMBL" id="CDT71737.1"/>
    </source>
</evidence>
<dbReference type="EMBL" id="CCKJ01000034">
    <property type="protein sequence ID" value="CDT71737.1"/>
    <property type="molecule type" value="Genomic_DNA"/>
</dbReference>
<gene>
    <name evidence="1" type="ORF">VCR31J2_1290081</name>
</gene>
<dbReference type="Proteomes" id="UP000041625">
    <property type="component" value="Unassembled WGS sequence"/>
</dbReference>
<dbReference type="AlphaFoldDB" id="A0AA86XL49"/>
<accession>A0AA86XL49</accession>
<protein>
    <submittedName>
        <fullName evidence="1">Uncharacterized protein</fullName>
    </submittedName>
</protein>
<comment type="caution">
    <text evidence="1">The sequence shown here is derived from an EMBL/GenBank/DDBJ whole genome shotgun (WGS) entry which is preliminary data.</text>
</comment>
<dbReference type="RefSeq" id="WP_050650635.1">
    <property type="nucleotide sequence ID" value="NZ_LK933977.1"/>
</dbReference>